<dbReference type="InterPro" id="IPR050655">
    <property type="entry name" value="Plant_B3_domain"/>
</dbReference>
<evidence type="ECO:0000256" key="1">
    <source>
        <dbReference type="ARBA" id="ARBA00023015"/>
    </source>
</evidence>
<organism evidence="7 8">
    <name type="scientific">Taxus chinensis</name>
    <name type="common">Chinese yew</name>
    <name type="synonym">Taxus wallichiana var. chinensis</name>
    <dbReference type="NCBI Taxonomy" id="29808"/>
    <lineage>
        <taxon>Eukaryota</taxon>
        <taxon>Viridiplantae</taxon>
        <taxon>Streptophyta</taxon>
        <taxon>Embryophyta</taxon>
        <taxon>Tracheophyta</taxon>
        <taxon>Spermatophyta</taxon>
        <taxon>Pinopsida</taxon>
        <taxon>Pinidae</taxon>
        <taxon>Conifers II</taxon>
        <taxon>Cupressales</taxon>
        <taxon>Taxaceae</taxon>
        <taxon>Taxus</taxon>
    </lineage>
</organism>
<dbReference type="InterPro" id="IPR003340">
    <property type="entry name" value="B3_DNA-bd"/>
</dbReference>
<comment type="caution">
    <text evidence="7">The sequence shown here is derived from an EMBL/GenBank/DDBJ whole genome shotgun (WGS) entry which is preliminary data.</text>
</comment>
<reference evidence="7 8" key="1">
    <citation type="journal article" date="2021" name="Nat. Plants">
        <title>The Taxus genome provides insights into paclitaxel biosynthesis.</title>
        <authorList>
            <person name="Xiong X."/>
            <person name="Gou J."/>
            <person name="Liao Q."/>
            <person name="Li Y."/>
            <person name="Zhou Q."/>
            <person name="Bi G."/>
            <person name="Li C."/>
            <person name="Du R."/>
            <person name="Wang X."/>
            <person name="Sun T."/>
            <person name="Guo L."/>
            <person name="Liang H."/>
            <person name="Lu P."/>
            <person name="Wu Y."/>
            <person name="Zhang Z."/>
            <person name="Ro D.K."/>
            <person name="Shang Y."/>
            <person name="Huang S."/>
            <person name="Yan J."/>
        </authorList>
    </citation>
    <scope>NUCLEOTIDE SEQUENCE [LARGE SCALE GENOMIC DNA]</scope>
    <source>
        <strain evidence="7">Ta-2019</strain>
    </source>
</reference>
<feature type="compositionally biased region" description="Basic and acidic residues" evidence="5">
    <location>
        <begin position="149"/>
        <end position="176"/>
    </location>
</feature>
<dbReference type="CDD" id="cd10017">
    <property type="entry name" value="B3_DNA"/>
    <property type="match status" value="1"/>
</dbReference>
<feature type="region of interest" description="Disordered" evidence="5">
    <location>
        <begin position="125"/>
        <end position="201"/>
    </location>
</feature>
<evidence type="ECO:0000256" key="3">
    <source>
        <dbReference type="ARBA" id="ARBA00023163"/>
    </source>
</evidence>
<dbReference type="PROSITE" id="PS50863">
    <property type="entry name" value="B3"/>
    <property type="match status" value="1"/>
</dbReference>
<protein>
    <recommendedName>
        <fullName evidence="6">TF-B3 domain-containing protein</fullName>
    </recommendedName>
</protein>
<dbReference type="AlphaFoldDB" id="A0AA38KX47"/>
<dbReference type="InterPro" id="IPR015300">
    <property type="entry name" value="DNA-bd_pseudobarrel_sf"/>
</dbReference>
<keyword evidence="4" id="KW-0539">Nucleus</keyword>
<keyword evidence="3" id="KW-0804">Transcription</keyword>
<dbReference type="SMART" id="SM01019">
    <property type="entry name" value="B3"/>
    <property type="match status" value="1"/>
</dbReference>
<proteinExistence type="predicted"/>
<evidence type="ECO:0000256" key="4">
    <source>
        <dbReference type="ARBA" id="ARBA00023242"/>
    </source>
</evidence>
<dbReference type="PANTHER" id="PTHR31920">
    <property type="entry name" value="B3 DOMAIN-CONTAINING"/>
    <property type="match status" value="1"/>
</dbReference>
<evidence type="ECO:0000256" key="5">
    <source>
        <dbReference type="SAM" id="MobiDB-lite"/>
    </source>
</evidence>
<dbReference type="Pfam" id="PF02362">
    <property type="entry name" value="B3"/>
    <property type="match status" value="1"/>
</dbReference>
<dbReference type="GO" id="GO:0003677">
    <property type="term" value="F:DNA binding"/>
    <property type="evidence" value="ECO:0007669"/>
    <property type="project" value="UniProtKB-KW"/>
</dbReference>
<dbReference type="Gene3D" id="2.40.330.10">
    <property type="entry name" value="DNA-binding pseudobarrel domain"/>
    <property type="match status" value="1"/>
</dbReference>
<sequence>MGNEHCNSTIHGSNINHGSPYFLKIMLADFAQKLRIPPAFVPRLRKENSENMILQGLGARQWTVKLWGNSTRLEFRQGWEKFVQDHTIEAGDFLVFKYICGSYFRVRIFGRNGCEKNITNFGNSDKRCVDTSPAGRSPVAMDSEEEMNDDHAEAADQKGKKLKSFSDGHLPKDPKHSQPSFVGNKHDTRESAEAEQTSCGNLKLNRVSGRRPATETERNKALQAANSFTSDKPFCLIALKPCHLYKRYQL</sequence>
<gene>
    <name evidence="7" type="ORF">KI387_037487</name>
</gene>
<accession>A0AA38KX47</accession>
<keyword evidence="1" id="KW-0805">Transcription regulation</keyword>
<feature type="domain" description="TF-B3" evidence="6">
    <location>
        <begin position="19"/>
        <end position="112"/>
    </location>
</feature>
<name>A0AA38KX47_TAXCH</name>
<keyword evidence="8" id="KW-1185">Reference proteome</keyword>
<evidence type="ECO:0000256" key="2">
    <source>
        <dbReference type="ARBA" id="ARBA00023125"/>
    </source>
</evidence>
<evidence type="ECO:0000313" key="8">
    <source>
        <dbReference type="Proteomes" id="UP000824469"/>
    </source>
</evidence>
<feature type="non-terminal residue" evidence="7">
    <location>
        <position position="1"/>
    </location>
</feature>
<keyword evidence="2" id="KW-0238">DNA-binding</keyword>
<dbReference type="PANTHER" id="PTHR31920:SF132">
    <property type="entry name" value="TF-B3 DOMAIN-CONTAINING PROTEIN"/>
    <property type="match status" value="1"/>
</dbReference>
<dbReference type="OMA" id="ENSENMI"/>
<dbReference type="SUPFAM" id="SSF101936">
    <property type="entry name" value="DNA-binding pseudobarrel domain"/>
    <property type="match status" value="1"/>
</dbReference>
<dbReference type="EMBL" id="JAHRHJ020000007">
    <property type="protein sequence ID" value="KAH9309576.1"/>
    <property type="molecule type" value="Genomic_DNA"/>
</dbReference>
<dbReference type="Proteomes" id="UP000824469">
    <property type="component" value="Unassembled WGS sequence"/>
</dbReference>
<evidence type="ECO:0000259" key="6">
    <source>
        <dbReference type="PROSITE" id="PS50863"/>
    </source>
</evidence>
<evidence type="ECO:0000313" key="7">
    <source>
        <dbReference type="EMBL" id="KAH9309576.1"/>
    </source>
</evidence>